<dbReference type="EMBL" id="BQNB010010071">
    <property type="protein sequence ID" value="GJS72319.1"/>
    <property type="molecule type" value="Genomic_DNA"/>
</dbReference>
<gene>
    <name evidence="1" type="ORF">Tco_0705160</name>
</gene>
<accession>A0ABQ4Y406</accession>
<organism evidence="1 2">
    <name type="scientific">Tanacetum coccineum</name>
    <dbReference type="NCBI Taxonomy" id="301880"/>
    <lineage>
        <taxon>Eukaryota</taxon>
        <taxon>Viridiplantae</taxon>
        <taxon>Streptophyta</taxon>
        <taxon>Embryophyta</taxon>
        <taxon>Tracheophyta</taxon>
        <taxon>Spermatophyta</taxon>
        <taxon>Magnoliopsida</taxon>
        <taxon>eudicotyledons</taxon>
        <taxon>Gunneridae</taxon>
        <taxon>Pentapetalae</taxon>
        <taxon>asterids</taxon>
        <taxon>campanulids</taxon>
        <taxon>Asterales</taxon>
        <taxon>Asteraceae</taxon>
        <taxon>Asteroideae</taxon>
        <taxon>Anthemideae</taxon>
        <taxon>Anthemidinae</taxon>
        <taxon>Tanacetum</taxon>
    </lineage>
</organism>
<evidence type="ECO:0000313" key="1">
    <source>
        <dbReference type="EMBL" id="GJS72319.1"/>
    </source>
</evidence>
<evidence type="ECO:0000313" key="2">
    <source>
        <dbReference type="Proteomes" id="UP001151760"/>
    </source>
</evidence>
<protein>
    <submittedName>
        <fullName evidence="1">Uncharacterized protein</fullName>
    </submittedName>
</protein>
<proteinExistence type="predicted"/>
<reference evidence="1" key="2">
    <citation type="submission" date="2022-01" db="EMBL/GenBank/DDBJ databases">
        <authorList>
            <person name="Yamashiro T."/>
            <person name="Shiraishi A."/>
            <person name="Satake H."/>
            <person name="Nakayama K."/>
        </authorList>
    </citation>
    <scope>NUCLEOTIDE SEQUENCE</scope>
</reference>
<sequence length="88" mass="9955">MSQISYSQGLHMLGIRVIESSDTAYDLIPLWSLMSAGTENAVSSMRYDGLVLVTLYRSSELVVQPWQKFTAQRMKTTNDRRKISIPEG</sequence>
<dbReference type="Proteomes" id="UP001151760">
    <property type="component" value="Unassembled WGS sequence"/>
</dbReference>
<comment type="caution">
    <text evidence="1">The sequence shown here is derived from an EMBL/GenBank/DDBJ whole genome shotgun (WGS) entry which is preliminary data.</text>
</comment>
<name>A0ABQ4Y406_9ASTR</name>
<keyword evidence="2" id="KW-1185">Reference proteome</keyword>
<reference evidence="1" key="1">
    <citation type="journal article" date="2022" name="Int. J. Mol. Sci.">
        <title>Draft Genome of Tanacetum Coccineum: Genomic Comparison of Closely Related Tanacetum-Family Plants.</title>
        <authorList>
            <person name="Yamashiro T."/>
            <person name="Shiraishi A."/>
            <person name="Nakayama K."/>
            <person name="Satake H."/>
        </authorList>
    </citation>
    <scope>NUCLEOTIDE SEQUENCE</scope>
</reference>